<dbReference type="InterPro" id="IPR041426">
    <property type="entry name" value="Mos1_HTH"/>
</dbReference>
<dbReference type="GO" id="GO:0035861">
    <property type="term" value="C:site of double-strand break"/>
    <property type="evidence" value="ECO:0007669"/>
    <property type="project" value="TreeGrafter"/>
</dbReference>
<dbReference type="GO" id="GO:0042800">
    <property type="term" value="F:histone H3K4 methyltransferase activity"/>
    <property type="evidence" value="ECO:0007669"/>
    <property type="project" value="TreeGrafter"/>
</dbReference>
<dbReference type="EMBL" id="CAJFCW020000002">
    <property type="protein sequence ID" value="CAG9095226.1"/>
    <property type="molecule type" value="Genomic_DNA"/>
</dbReference>
<dbReference type="GO" id="GO:0000729">
    <property type="term" value="P:DNA double-strand break processing"/>
    <property type="evidence" value="ECO:0007669"/>
    <property type="project" value="TreeGrafter"/>
</dbReference>
<dbReference type="PANTHER" id="PTHR46060:SF2">
    <property type="entry name" value="HISTONE-LYSINE N-METHYLTRANSFERASE SETMAR"/>
    <property type="match status" value="1"/>
</dbReference>
<dbReference type="GO" id="GO:0031297">
    <property type="term" value="P:replication fork processing"/>
    <property type="evidence" value="ECO:0007669"/>
    <property type="project" value="TreeGrafter"/>
</dbReference>
<name>A0A811K8U3_9BILA</name>
<gene>
    <name evidence="2" type="ORF">BOKJ2_LOCUS4074</name>
</gene>
<dbReference type="GO" id="GO:0015074">
    <property type="term" value="P:DNA integration"/>
    <property type="evidence" value="ECO:0007669"/>
    <property type="project" value="TreeGrafter"/>
</dbReference>
<organism evidence="2 3">
    <name type="scientific">Bursaphelenchus okinawaensis</name>
    <dbReference type="NCBI Taxonomy" id="465554"/>
    <lineage>
        <taxon>Eukaryota</taxon>
        <taxon>Metazoa</taxon>
        <taxon>Ecdysozoa</taxon>
        <taxon>Nematoda</taxon>
        <taxon>Chromadorea</taxon>
        <taxon>Rhabditida</taxon>
        <taxon>Tylenchina</taxon>
        <taxon>Tylenchomorpha</taxon>
        <taxon>Aphelenchoidea</taxon>
        <taxon>Aphelenchoididae</taxon>
        <taxon>Bursaphelenchus</taxon>
    </lineage>
</organism>
<accession>A0A811K8U3</accession>
<evidence type="ECO:0000313" key="3">
    <source>
        <dbReference type="Proteomes" id="UP000614601"/>
    </source>
</evidence>
<dbReference type="PANTHER" id="PTHR46060">
    <property type="entry name" value="MARINER MOS1 TRANSPOSASE-LIKE PROTEIN"/>
    <property type="match status" value="1"/>
</dbReference>
<keyword evidence="3" id="KW-1185">Reference proteome</keyword>
<dbReference type="OrthoDB" id="6137736at2759"/>
<comment type="caution">
    <text evidence="2">The sequence shown here is derived from an EMBL/GenBank/DDBJ whole genome shotgun (WGS) entry which is preliminary data.</text>
</comment>
<dbReference type="GO" id="GO:0000793">
    <property type="term" value="C:condensed chromosome"/>
    <property type="evidence" value="ECO:0007669"/>
    <property type="project" value="TreeGrafter"/>
</dbReference>
<evidence type="ECO:0000259" key="1">
    <source>
        <dbReference type="Pfam" id="PF17906"/>
    </source>
</evidence>
<dbReference type="EMBL" id="CAJFDH010000002">
    <property type="protein sequence ID" value="CAD5212181.1"/>
    <property type="molecule type" value="Genomic_DNA"/>
</dbReference>
<feature type="domain" description="Mos1 transposase HTH" evidence="1">
    <location>
        <begin position="11"/>
        <end position="58"/>
    </location>
</feature>
<evidence type="ECO:0000313" key="2">
    <source>
        <dbReference type="EMBL" id="CAD5212181.1"/>
    </source>
</evidence>
<dbReference type="Proteomes" id="UP000783686">
    <property type="component" value="Unassembled WGS sequence"/>
</dbReference>
<sequence length="133" mass="15261">MDEEVKLNRDQVRAMLLLKFCEHGNAARATKEICSAIGPSVVSYDTVKVWFLKFKNGDFDMSEKPRSGRPSVLEKTRLLKLIEEDPRRTITELAVELQCDPSTVTRGLHALGKSWKNGQWVRHKLNSDHLNKR</sequence>
<dbReference type="GO" id="GO:0003697">
    <property type="term" value="F:single-stranded DNA binding"/>
    <property type="evidence" value="ECO:0007669"/>
    <property type="project" value="TreeGrafter"/>
</dbReference>
<reference evidence="2" key="1">
    <citation type="submission" date="2020-09" db="EMBL/GenBank/DDBJ databases">
        <authorList>
            <person name="Kikuchi T."/>
        </authorList>
    </citation>
    <scope>NUCLEOTIDE SEQUENCE</scope>
    <source>
        <strain evidence="2">SH1</strain>
    </source>
</reference>
<proteinExistence type="predicted"/>
<dbReference type="AlphaFoldDB" id="A0A811K8U3"/>
<dbReference type="GO" id="GO:0005634">
    <property type="term" value="C:nucleus"/>
    <property type="evidence" value="ECO:0007669"/>
    <property type="project" value="TreeGrafter"/>
</dbReference>
<dbReference type="GO" id="GO:0000014">
    <property type="term" value="F:single-stranded DNA endodeoxyribonuclease activity"/>
    <property type="evidence" value="ECO:0007669"/>
    <property type="project" value="TreeGrafter"/>
</dbReference>
<dbReference type="InterPro" id="IPR052709">
    <property type="entry name" value="Transposase-MT_Hybrid"/>
</dbReference>
<dbReference type="GO" id="GO:0046975">
    <property type="term" value="F:histone H3K36 methyltransferase activity"/>
    <property type="evidence" value="ECO:0007669"/>
    <property type="project" value="TreeGrafter"/>
</dbReference>
<dbReference type="InterPro" id="IPR036388">
    <property type="entry name" value="WH-like_DNA-bd_sf"/>
</dbReference>
<dbReference type="GO" id="GO:0006303">
    <property type="term" value="P:double-strand break repair via nonhomologous end joining"/>
    <property type="evidence" value="ECO:0007669"/>
    <property type="project" value="TreeGrafter"/>
</dbReference>
<dbReference type="Gene3D" id="1.10.10.10">
    <property type="entry name" value="Winged helix-like DNA-binding domain superfamily/Winged helix DNA-binding domain"/>
    <property type="match status" value="1"/>
</dbReference>
<dbReference type="GO" id="GO:0003690">
    <property type="term" value="F:double-stranded DNA binding"/>
    <property type="evidence" value="ECO:0007669"/>
    <property type="project" value="TreeGrafter"/>
</dbReference>
<dbReference type="Gene3D" id="1.10.10.1450">
    <property type="match status" value="1"/>
</dbReference>
<dbReference type="Pfam" id="PF17906">
    <property type="entry name" value="HTH_48"/>
    <property type="match status" value="1"/>
</dbReference>
<dbReference type="GO" id="GO:0044547">
    <property type="term" value="F:DNA topoisomerase binding"/>
    <property type="evidence" value="ECO:0007669"/>
    <property type="project" value="TreeGrafter"/>
</dbReference>
<dbReference type="GO" id="GO:0044774">
    <property type="term" value="P:mitotic DNA integrity checkpoint signaling"/>
    <property type="evidence" value="ECO:0007669"/>
    <property type="project" value="TreeGrafter"/>
</dbReference>
<dbReference type="Proteomes" id="UP000614601">
    <property type="component" value="Unassembled WGS sequence"/>
</dbReference>
<protein>
    <recommendedName>
        <fullName evidence="1">Mos1 transposase HTH domain-containing protein</fullName>
    </recommendedName>
</protein>